<evidence type="ECO:0000256" key="1">
    <source>
        <dbReference type="ARBA" id="ARBA00022741"/>
    </source>
</evidence>
<reference evidence="8" key="1">
    <citation type="submission" date="2018-05" db="EMBL/GenBank/DDBJ databases">
        <authorList>
            <person name="Lanie J.A."/>
            <person name="Ng W.-L."/>
            <person name="Kazmierczak K.M."/>
            <person name="Andrzejewski T.M."/>
            <person name="Davidsen T.M."/>
            <person name="Wayne K.J."/>
            <person name="Tettelin H."/>
            <person name="Glass J.I."/>
            <person name="Rusch D."/>
            <person name="Podicherti R."/>
            <person name="Tsui H.-C.T."/>
            <person name="Winkler M.E."/>
        </authorList>
    </citation>
    <scope>NUCLEOTIDE SEQUENCE</scope>
</reference>
<dbReference type="InterPro" id="IPR003495">
    <property type="entry name" value="CobW/HypB/UreG_nucleotide-bd"/>
</dbReference>
<dbReference type="InterPro" id="IPR027417">
    <property type="entry name" value="P-loop_NTPase"/>
</dbReference>
<feature type="domain" description="CobW C-terminal" evidence="7">
    <location>
        <begin position="175"/>
        <end position="267"/>
    </location>
</feature>
<keyword evidence="3" id="KW-0143">Chaperone</keyword>
<dbReference type="SUPFAM" id="SSF90002">
    <property type="entry name" value="Hypothetical protein YjiA, C-terminal domain"/>
    <property type="match status" value="1"/>
</dbReference>
<dbReference type="AlphaFoldDB" id="A0A382BEL7"/>
<comment type="catalytic activity">
    <reaction evidence="5">
        <text>GTP + H2O = GDP + phosphate + H(+)</text>
        <dbReference type="Rhea" id="RHEA:19669"/>
        <dbReference type="ChEBI" id="CHEBI:15377"/>
        <dbReference type="ChEBI" id="CHEBI:15378"/>
        <dbReference type="ChEBI" id="CHEBI:37565"/>
        <dbReference type="ChEBI" id="CHEBI:43474"/>
        <dbReference type="ChEBI" id="CHEBI:58189"/>
    </reaction>
    <physiologicalReaction direction="left-to-right" evidence="5">
        <dbReference type="Rhea" id="RHEA:19670"/>
    </physiologicalReaction>
</comment>
<feature type="compositionally biased region" description="Polar residues" evidence="6">
    <location>
        <begin position="148"/>
        <end position="169"/>
    </location>
</feature>
<dbReference type="Gene3D" id="3.40.50.300">
    <property type="entry name" value="P-loop containing nucleotide triphosphate hydrolases"/>
    <property type="match status" value="1"/>
</dbReference>
<keyword evidence="1" id="KW-0547">Nucleotide-binding</keyword>
<evidence type="ECO:0000256" key="4">
    <source>
        <dbReference type="ARBA" id="ARBA00034320"/>
    </source>
</evidence>
<proteinExistence type="inferred from homology"/>
<dbReference type="EMBL" id="UINC01029474">
    <property type="protein sequence ID" value="SVB12256.1"/>
    <property type="molecule type" value="Genomic_DNA"/>
</dbReference>
<dbReference type="PANTHER" id="PTHR13748">
    <property type="entry name" value="COBW-RELATED"/>
    <property type="match status" value="1"/>
</dbReference>
<dbReference type="GO" id="GO:0016787">
    <property type="term" value="F:hydrolase activity"/>
    <property type="evidence" value="ECO:0007669"/>
    <property type="project" value="UniProtKB-KW"/>
</dbReference>
<dbReference type="Gene3D" id="3.30.1220.10">
    <property type="entry name" value="CobW-like, C-terminal domain"/>
    <property type="match status" value="1"/>
</dbReference>
<evidence type="ECO:0000259" key="7">
    <source>
        <dbReference type="SMART" id="SM00833"/>
    </source>
</evidence>
<accession>A0A382BEL7</accession>
<evidence type="ECO:0000256" key="5">
    <source>
        <dbReference type="ARBA" id="ARBA00049117"/>
    </source>
</evidence>
<sequence>DGETISLSNGCMCCSMAGGFISALSTVMDRADQFDQLVVEASGVSNPRRIMDIAKLDPGLIPNGSIVLVDASQLLSQLEDSLIEDAVVTQLKEADILVINKTGLADRETLKDVMVTLTQINPDCPTVTCDHKSLDPAILLGGIELQSGSSTKNNTSQKTDGDHQNSASSPDHEQFRSCVLRHDQALDRNLFDAWAESLSPSVLRGKGFVVFSDAPDRPWLWQKVGRSSGLEPGNGGPVSESAVVLIGTRAMPCDTDPTIIGPFQRVN</sequence>
<dbReference type="SUPFAM" id="SSF52540">
    <property type="entry name" value="P-loop containing nucleoside triphosphate hydrolases"/>
    <property type="match status" value="1"/>
</dbReference>
<feature type="region of interest" description="Disordered" evidence="6">
    <location>
        <begin position="148"/>
        <end position="174"/>
    </location>
</feature>
<evidence type="ECO:0000313" key="8">
    <source>
        <dbReference type="EMBL" id="SVB12256.1"/>
    </source>
</evidence>
<dbReference type="Pfam" id="PF02492">
    <property type="entry name" value="cobW"/>
    <property type="match status" value="1"/>
</dbReference>
<dbReference type="GO" id="GO:0005737">
    <property type="term" value="C:cytoplasm"/>
    <property type="evidence" value="ECO:0007669"/>
    <property type="project" value="TreeGrafter"/>
</dbReference>
<dbReference type="InterPro" id="IPR051316">
    <property type="entry name" value="Zinc-reg_GTPase_activator"/>
</dbReference>
<organism evidence="8">
    <name type="scientific">marine metagenome</name>
    <dbReference type="NCBI Taxonomy" id="408172"/>
    <lineage>
        <taxon>unclassified sequences</taxon>
        <taxon>metagenomes</taxon>
        <taxon>ecological metagenomes</taxon>
    </lineage>
</organism>
<gene>
    <name evidence="8" type="ORF">METZ01_LOCUS165110</name>
</gene>
<evidence type="ECO:0000256" key="3">
    <source>
        <dbReference type="ARBA" id="ARBA00023186"/>
    </source>
</evidence>
<feature type="non-terminal residue" evidence="8">
    <location>
        <position position="1"/>
    </location>
</feature>
<dbReference type="Pfam" id="PF07683">
    <property type="entry name" value="CobW_C"/>
    <property type="match status" value="1"/>
</dbReference>
<keyword evidence="2" id="KW-0378">Hydrolase</keyword>
<dbReference type="PANTHER" id="PTHR13748:SF62">
    <property type="entry name" value="COBW DOMAIN-CONTAINING PROTEIN"/>
    <property type="match status" value="1"/>
</dbReference>
<evidence type="ECO:0000256" key="2">
    <source>
        <dbReference type="ARBA" id="ARBA00022801"/>
    </source>
</evidence>
<protein>
    <recommendedName>
        <fullName evidence="7">CobW C-terminal domain-containing protein</fullName>
    </recommendedName>
</protein>
<dbReference type="InterPro" id="IPR011629">
    <property type="entry name" value="CobW-like_C"/>
</dbReference>
<dbReference type="InterPro" id="IPR036627">
    <property type="entry name" value="CobW-likC_sf"/>
</dbReference>
<name>A0A382BEL7_9ZZZZ</name>
<evidence type="ECO:0000256" key="6">
    <source>
        <dbReference type="SAM" id="MobiDB-lite"/>
    </source>
</evidence>
<dbReference type="GO" id="GO:0000166">
    <property type="term" value="F:nucleotide binding"/>
    <property type="evidence" value="ECO:0007669"/>
    <property type="project" value="UniProtKB-KW"/>
</dbReference>
<comment type="similarity">
    <text evidence="4">Belongs to the SIMIBI class G3E GTPase family. ZNG1 subfamily.</text>
</comment>
<dbReference type="SMART" id="SM00833">
    <property type="entry name" value="CobW_C"/>
    <property type="match status" value="1"/>
</dbReference>